<dbReference type="Gene3D" id="1.10.1370.30">
    <property type="match status" value="1"/>
</dbReference>
<dbReference type="RefSeq" id="WP_093742631.1">
    <property type="nucleotide sequence ID" value="NZ_FNBP01000006.1"/>
</dbReference>
<comment type="cofactor">
    <cofactor evidence="2">
        <name>Zn(2+)</name>
        <dbReference type="ChEBI" id="CHEBI:29105"/>
    </cofactor>
    <text evidence="2">Binds 1 zinc ion per subunit.</text>
</comment>
<evidence type="ECO:0000313" key="5">
    <source>
        <dbReference type="Proteomes" id="UP000199399"/>
    </source>
</evidence>
<dbReference type="PANTHER" id="PTHR34217:SF1">
    <property type="entry name" value="CARBOXYPEPTIDASE 1"/>
    <property type="match status" value="1"/>
</dbReference>
<dbReference type="PRINTS" id="PR00998">
    <property type="entry name" value="CRBOXYPTASET"/>
</dbReference>
<sequence>MSLSLNDRVARLNDVLVSVNLLNWDARVMMPAGGAETRGHQIATLMGIAREMILDPAMGEAAEAVLASDAPDLDRRAALAVQEARTHHARIPAALLRRQAEQSITAGAAWTEARRTGDFTLFQSHLQSIVDLAREKAQALGYDGHPYDPMADVFEPGATAAKLTSFFDQLRDGIRPILDAALARPAPRSDFLFRDYPIEGQQAFCAYIAEALGYDMTRGRLDTAVHPFEISMTRYDVRITSRWNPNYLPMSIFGTIHEAGHALYEMGADPSLTRGAHATDMIGLYAVAGTSFGMHESQSRLLENHIGRSPAFWAVHYGKLRDTFPEQLGDVSEAEFVAAINRVSPGLTRVEADELTYDLHVMLRVKIEMALMDGSLKAADVPEAWNAAMRDDLGLEVPDNGAGCLQDVHWSHGYIGSFPTYTVGNSTAAQIMAHLDTTQPAVRAGVAAGDYSALHGALGDLVWQHGRSRSRAETSASIGAEAYDPTAYLAYLQGKFAG</sequence>
<keyword evidence="1" id="KW-0482">Metalloprotease</keyword>
<dbReference type="CDD" id="cd06460">
    <property type="entry name" value="M32_Taq"/>
    <property type="match status" value="1"/>
</dbReference>
<dbReference type="GO" id="GO:0046872">
    <property type="term" value="F:metal ion binding"/>
    <property type="evidence" value="ECO:0007669"/>
    <property type="project" value="UniProtKB-KW"/>
</dbReference>
<evidence type="ECO:0000256" key="1">
    <source>
        <dbReference type="PIRNR" id="PIRNR006615"/>
    </source>
</evidence>
<dbReference type="PANTHER" id="PTHR34217">
    <property type="entry name" value="METAL-DEPENDENT CARBOXYPEPTIDASE"/>
    <property type="match status" value="1"/>
</dbReference>
<feature type="binding site" evidence="2">
    <location>
        <position position="261"/>
    </location>
    <ligand>
        <name>Zn(2+)</name>
        <dbReference type="ChEBI" id="CHEBI:29105"/>
        <note>catalytic</note>
    </ligand>
</feature>
<dbReference type="SUPFAM" id="SSF55486">
    <property type="entry name" value="Metalloproteases ('zincins'), catalytic domain"/>
    <property type="match status" value="1"/>
</dbReference>
<name>A0A1G7T8C7_9RHOB</name>
<reference evidence="5" key="1">
    <citation type="submission" date="2016-10" db="EMBL/GenBank/DDBJ databases">
        <authorList>
            <person name="Varghese N."/>
            <person name="Submissions S."/>
        </authorList>
    </citation>
    <scope>NUCLEOTIDE SEQUENCE [LARGE SCALE GENOMIC DNA]</scope>
    <source>
        <strain evidence="5">DSM 16477</strain>
    </source>
</reference>
<keyword evidence="1" id="KW-0378">Hydrolase</keyword>
<dbReference type="InterPro" id="IPR001333">
    <property type="entry name" value="Peptidase_M32_Taq"/>
</dbReference>
<accession>A0A1G7T8C7</accession>
<dbReference type="OrthoDB" id="9772308at2"/>
<keyword evidence="5" id="KW-1185">Reference proteome</keyword>
<dbReference type="Proteomes" id="UP000199399">
    <property type="component" value="Unassembled WGS sequence"/>
</dbReference>
<evidence type="ECO:0000256" key="2">
    <source>
        <dbReference type="PIRSR" id="PIRSR006615-1"/>
    </source>
</evidence>
<keyword evidence="1" id="KW-0645">Protease</keyword>
<organism evidence="4 5">
    <name type="scientific">Sulfitobacter delicatus</name>
    <dbReference type="NCBI Taxonomy" id="218672"/>
    <lineage>
        <taxon>Bacteria</taxon>
        <taxon>Pseudomonadati</taxon>
        <taxon>Pseudomonadota</taxon>
        <taxon>Alphaproteobacteria</taxon>
        <taxon>Rhodobacterales</taxon>
        <taxon>Roseobacteraceae</taxon>
        <taxon>Sulfitobacter</taxon>
    </lineage>
</organism>
<evidence type="ECO:0000256" key="3">
    <source>
        <dbReference type="PIRSR" id="PIRSR006615-2"/>
    </source>
</evidence>
<feature type="binding site" evidence="2">
    <location>
        <position position="257"/>
    </location>
    <ligand>
        <name>Zn(2+)</name>
        <dbReference type="ChEBI" id="CHEBI:29105"/>
        <note>catalytic</note>
    </ligand>
</feature>
<proteinExistence type="inferred from homology"/>
<dbReference type="GO" id="GO:0004181">
    <property type="term" value="F:metallocarboxypeptidase activity"/>
    <property type="evidence" value="ECO:0007669"/>
    <property type="project" value="UniProtKB-UniRule"/>
</dbReference>
<evidence type="ECO:0000313" key="4">
    <source>
        <dbReference type="EMBL" id="SDG31545.1"/>
    </source>
</evidence>
<dbReference type="PIRSF" id="PIRSF006615">
    <property type="entry name" value="Zn_crbxpep_Taq"/>
    <property type="match status" value="1"/>
</dbReference>
<dbReference type="PROSITE" id="PS52034">
    <property type="entry name" value="PEPTIDASE_M32"/>
    <property type="match status" value="1"/>
</dbReference>
<protein>
    <recommendedName>
        <fullName evidence="1">Metal-dependent carboxypeptidase</fullName>
        <ecNumber evidence="1">3.4.17.19</ecNumber>
    </recommendedName>
</protein>
<dbReference type="EMBL" id="FNBP01000006">
    <property type="protein sequence ID" value="SDG31545.1"/>
    <property type="molecule type" value="Genomic_DNA"/>
</dbReference>
<dbReference type="GO" id="GO:0006508">
    <property type="term" value="P:proteolysis"/>
    <property type="evidence" value="ECO:0007669"/>
    <property type="project" value="UniProtKB-UniRule"/>
</dbReference>
<keyword evidence="1 4" id="KW-0121">Carboxypeptidase</keyword>
<keyword evidence="2" id="KW-0862">Zinc</keyword>
<comment type="function">
    <text evidence="1">Broad specificity carboxypetidase that releases amino acids sequentially from the C-terminus, including neutral, aromatic, polar and basic residues.</text>
</comment>
<dbReference type="AlphaFoldDB" id="A0A1G7T8C7"/>
<feature type="active site" description="Proton donor/acceptor" evidence="3">
    <location>
        <position position="258"/>
    </location>
</feature>
<comment type="similarity">
    <text evidence="1">Belongs to the peptidase M32 family.</text>
</comment>
<comment type="catalytic activity">
    <reaction evidence="1">
        <text>Release of a C-terminal amino acid with broad specificity, except for -Pro.</text>
        <dbReference type="EC" id="3.4.17.19"/>
    </reaction>
</comment>
<dbReference type="EC" id="3.4.17.19" evidence="1"/>
<keyword evidence="1 2" id="KW-0479">Metal-binding</keyword>
<gene>
    <name evidence="4" type="ORF">SAMN04489759_106125</name>
</gene>
<dbReference type="STRING" id="218672.SAMN04489759_106125"/>
<feature type="binding site" evidence="2">
    <location>
        <position position="296"/>
    </location>
    <ligand>
        <name>Zn(2+)</name>
        <dbReference type="ChEBI" id="CHEBI:29105"/>
        <note>catalytic</note>
    </ligand>
</feature>
<dbReference type="Pfam" id="PF02074">
    <property type="entry name" value="Peptidase_M32"/>
    <property type="match status" value="1"/>
</dbReference>